<dbReference type="PROSITE" id="PS50025">
    <property type="entry name" value="LAM_G_DOMAIN"/>
    <property type="match status" value="1"/>
</dbReference>
<evidence type="ECO:0000256" key="8">
    <source>
        <dbReference type="ARBA" id="ARBA00022989"/>
    </source>
</evidence>
<dbReference type="PRINTS" id="PR00010">
    <property type="entry name" value="EGFBLOOD"/>
</dbReference>
<keyword evidence="10 12" id="KW-1015">Disulfide bond</keyword>
<dbReference type="SUPFAM" id="SSF57196">
    <property type="entry name" value="EGF/Laminin"/>
    <property type="match status" value="3"/>
</dbReference>
<dbReference type="CDD" id="cd00110">
    <property type="entry name" value="LamG"/>
    <property type="match status" value="1"/>
</dbReference>
<dbReference type="GO" id="GO:0023052">
    <property type="term" value="P:signaling"/>
    <property type="evidence" value="ECO:0007669"/>
    <property type="project" value="UniProtKB-ARBA"/>
</dbReference>
<feature type="transmembrane region" description="Helical" evidence="13">
    <location>
        <begin position="217"/>
        <end position="239"/>
    </location>
</feature>
<keyword evidence="8 13" id="KW-1133">Transmembrane helix</keyword>
<dbReference type="PANTHER" id="PTHR24033:SF151">
    <property type="entry name" value="NOTCH 2"/>
    <property type="match status" value="1"/>
</dbReference>
<dbReference type="GO" id="GO:0007154">
    <property type="term" value="P:cell communication"/>
    <property type="evidence" value="ECO:0007669"/>
    <property type="project" value="UniProtKB-ARBA"/>
</dbReference>
<dbReference type="Pfam" id="PF02210">
    <property type="entry name" value="Laminin_G_2"/>
    <property type="match status" value="1"/>
</dbReference>
<reference evidence="16" key="2">
    <citation type="submission" date="2025-09" db="UniProtKB">
        <authorList>
            <consortium name="Ensembl"/>
        </authorList>
    </citation>
    <scope>IDENTIFICATION</scope>
</reference>
<dbReference type="Ensembl" id="ENSSRHT00000000867.1">
    <property type="protein sequence ID" value="ENSSRHP00000000823.1"/>
    <property type="gene ID" value="ENSSRHG00000000601.1"/>
</dbReference>
<evidence type="ECO:0000256" key="10">
    <source>
        <dbReference type="ARBA" id="ARBA00023157"/>
    </source>
</evidence>
<evidence type="ECO:0000256" key="4">
    <source>
        <dbReference type="ARBA" id="ARBA00022692"/>
    </source>
</evidence>
<dbReference type="SMART" id="SM00179">
    <property type="entry name" value="EGF_CA"/>
    <property type="match status" value="5"/>
</dbReference>
<feature type="domain" description="Laminin G" evidence="14">
    <location>
        <begin position="66"/>
        <end position="249"/>
    </location>
</feature>
<dbReference type="PROSITE" id="PS50026">
    <property type="entry name" value="EGF_3"/>
    <property type="match status" value="4"/>
</dbReference>
<dbReference type="FunFam" id="2.10.25.10:FF:000012">
    <property type="entry name" value="Delta-like protein"/>
    <property type="match status" value="1"/>
</dbReference>
<dbReference type="FunFam" id="2.10.25.10:FF:000391">
    <property type="entry name" value="Weary, isoform C"/>
    <property type="match status" value="1"/>
</dbReference>
<dbReference type="AlphaFoldDB" id="A0A673FNP8"/>
<evidence type="ECO:0000256" key="1">
    <source>
        <dbReference type="ARBA" id="ARBA00004251"/>
    </source>
</evidence>
<reference evidence="16" key="1">
    <citation type="submission" date="2025-08" db="UniProtKB">
        <authorList>
            <consortium name="Ensembl"/>
        </authorList>
    </citation>
    <scope>IDENTIFICATION</scope>
</reference>
<keyword evidence="6" id="KW-0677">Repeat</keyword>
<comment type="caution">
    <text evidence="12">Lacks conserved residue(s) required for the propagation of feature annotation.</text>
</comment>
<organism evidence="16 17">
    <name type="scientific">Sinocyclocheilus rhinocerous</name>
    <dbReference type="NCBI Taxonomy" id="307959"/>
    <lineage>
        <taxon>Eukaryota</taxon>
        <taxon>Metazoa</taxon>
        <taxon>Chordata</taxon>
        <taxon>Craniata</taxon>
        <taxon>Vertebrata</taxon>
        <taxon>Euteleostomi</taxon>
        <taxon>Actinopterygii</taxon>
        <taxon>Neopterygii</taxon>
        <taxon>Teleostei</taxon>
        <taxon>Ostariophysi</taxon>
        <taxon>Cypriniformes</taxon>
        <taxon>Cyprinidae</taxon>
        <taxon>Cyprininae</taxon>
        <taxon>Sinocyclocheilus</taxon>
    </lineage>
</organism>
<evidence type="ECO:0000256" key="9">
    <source>
        <dbReference type="ARBA" id="ARBA00023136"/>
    </source>
</evidence>
<keyword evidence="9 13" id="KW-0472">Membrane</keyword>
<dbReference type="PROSITE" id="PS00022">
    <property type="entry name" value="EGF_1"/>
    <property type="match status" value="4"/>
</dbReference>
<feature type="disulfide bond" evidence="12">
    <location>
        <begin position="445"/>
        <end position="454"/>
    </location>
</feature>
<dbReference type="Gene3D" id="2.60.120.200">
    <property type="match status" value="1"/>
</dbReference>
<dbReference type="PROSITE" id="PS01187">
    <property type="entry name" value="EGF_CA"/>
    <property type="match status" value="1"/>
</dbReference>
<dbReference type="Pfam" id="PF00008">
    <property type="entry name" value="EGF"/>
    <property type="match status" value="3"/>
</dbReference>
<evidence type="ECO:0000256" key="7">
    <source>
        <dbReference type="ARBA" id="ARBA00022837"/>
    </source>
</evidence>
<sequence length="498" mass="55837">MTTCVTEYLNRTTSRTGFVGCFEDLLVDSQPVLPQSFGPQPDVQMGCEKSDWCGPDPCSESGRCVDLWSDYRCDCRRPFHGHSCSEGEHAGDVSVSLWLKSRQLNGLVFQLQRENQAYLTVFLKNGSLYIAIYNSIRKASSFLTDGEKVFVAIKKEQGFILFNQMQQVFTPREMIGFEVEAGDVAYLGGLPEGENGRQWGGYFKGCLQDVRIDDTQLLLFLLIFTSLNLVLFPSLVLVWSSQIRHNHKCSLTLLLQMRPCQNGGKCRVIWNDFVCSCPLNFSGKTCDTPVWCVSDPCDSGTRCVDLPDGYECEYLFCSAAASARGCQGNQIHCTQIICKGCAVYLCCLNAHKHFILVNLTENEHLSFLVLCVSSIRWRFPPRQCDVDLQCEHGGVCTDGSWGANCTCRPGFTGDRCEVDIDECESDPCRNGGTCVNRHNHYLCECVSDFSGEDCEDTVSSWVLFIRLLSPCVLLFHPCSKVNFPLNLQCIDRPLFLLQ</sequence>
<protein>
    <submittedName>
        <fullName evidence="16">Crumbs cell polarity complex component 2b</fullName>
    </submittedName>
</protein>
<keyword evidence="3 12" id="KW-0245">EGF-like domain</keyword>
<feature type="domain" description="EGF-like" evidence="15">
    <location>
        <begin position="419"/>
        <end position="455"/>
    </location>
</feature>
<keyword evidence="5" id="KW-0732">Signal</keyword>
<dbReference type="InterPro" id="IPR001791">
    <property type="entry name" value="Laminin_G"/>
</dbReference>
<dbReference type="InterPro" id="IPR000152">
    <property type="entry name" value="EGF-type_Asp/Asn_hydroxyl_site"/>
</dbReference>
<evidence type="ECO:0000256" key="12">
    <source>
        <dbReference type="PROSITE-ProRule" id="PRU00076"/>
    </source>
</evidence>
<dbReference type="InterPro" id="IPR013320">
    <property type="entry name" value="ConA-like_dom_sf"/>
</dbReference>
<dbReference type="CDD" id="cd00054">
    <property type="entry name" value="EGF_CA"/>
    <property type="match status" value="4"/>
</dbReference>
<keyword evidence="2" id="KW-1003">Cell membrane</keyword>
<dbReference type="PROSITE" id="PS00010">
    <property type="entry name" value="ASX_HYDROXYL"/>
    <property type="match status" value="2"/>
</dbReference>
<proteinExistence type="predicted"/>
<accession>A0A673FNP8</accession>
<keyword evidence="7" id="KW-0106">Calcium</keyword>
<dbReference type="GO" id="GO:0005886">
    <property type="term" value="C:plasma membrane"/>
    <property type="evidence" value="ECO:0007669"/>
    <property type="project" value="UniProtKB-SubCell"/>
</dbReference>
<keyword evidence="4 13" id="KW-0812">Transmembrane</keyword>
<dbReference type="SMART" id="SM00282">
    <property type="entry name" value="LamG"/>
    <property type="match status" value="1"/>
</dbReference>
<keyword evidence="11" id="KW-0325">Glycoprotein</keyword>
<dbReference type="InterPro" id="IPR000742">
    <property type="entry name" value="EGF"/>
</dbReference>
<evidence type="ECO:0000313" key="17">
    <source>
        <dbReference type="Proteomes" id="UP000472270"/>
    </source>
</evidence>
<evidence type="ECO:0000256" key="5">
    <source>
        <dbReference type="ARBA" id="ARBA00022729"/>
    </source>
</evidence>
<dbReference type="PROSITE" id="PS01186">
    <property type="entry name" value="EGF_2"/>
    <property type="match status" value="2"/>
</dbReference>
<dbReference type="InterPro" id="IPR051830">
    <property type="entry name" value="NOTCH_homolog"/>
</dbReference>
<evidence type="ECO:0000256" key="2">
    <source>
        <dbReference type="ARBA" id="ARBA00022475"/>
    </source>
</evidence>
<dbReference type="Proteomes" id="UP000472270">
    <property type="component" value="Unassembled WGS sequence"/>
</dbReference>
<evidence type="ECO:0000313" key="16">
    <source>
        <dbReference type="Ensembl" id="ENSSRHP00000000823.1"/>
    </source>
</evidence>
<dbReference type="SUPFAM" id="SSF49899">
    <property type="entry name" value="Concanavalin A-like lectins/glucanases"/>
    <property type="match status" value="1"/>
</dbReference>
<evidence type="ECO:0000256" key="11">
    <source>
        <dbReference type="ARBA" id="ARBA00023180"/>
    </source>
</evidence>
<feature type="disulfide bond" evidence="12">
    <location>
        <begin position="407"/>
        <end position="416"/>
    </location>
</feature>
<feature type="disulfide bond" evidence="12">
    <location>
        <begin position="75"/>
        <end position="84"/>
    </location>
</feature>
<dbReference type="InterPro" id="IPR001881">
    <property type="entry name" value="EGF-like_Ca-bd_dom"/>
</dbReference>
<dbReference type="Gene3D" id="2.10.25.10">
    <property type="entry name" value="Laminin"/>
    <property type="match status" value="4"/>
</dbReference>
<dbReference type="InterPro" id="IPR018097">
    <property type="entry name" value="EGF_Ca-bd_CS"/>
</dbReference>
<comment type="subcellular location">
    <subcellularLocation>
        <location evidence="1">Cell membrane</location>
        <topology evidence="1">Single-pass type I membrane protein</topology>
    </subcellularLocation>
</comment>
<dbReference type="SMART" id="SM00181">
    <property type="entry name" value="EGF"/>
    <property type="match status" value="5"/>
</dbReference>
<dbReference type="PANTHER" id="PTHR24033">
    <property type="entry name" value="EGF-LIKE DOMAIN-CONTAINING PROTEIN"/>
    <property type="match status" value="1"/>
</dbReference>
<feature type="domain" description="EGF-like" evidence="15">
    <location>
        <begin position="245"/>
        <end position="287"/>
    </location>
</feature>
<feature type="domain" description="EGF-like" evidence="15">
    <location>
        <begin position="380"/>
        <end position="417"/>
    </location>
</feature>
<feature type="domain" description="EGF-like" evidence="15">
    <location>
        <begin position="49"/>
        <end position="85"/>
    </location>
</feature>
<feature type="disulfide bond" evidence="12">
    <location>
        <begin position="277"/>
        <end position="286"/>
    </location>
</feature>
<evidence type="ECO:0000256" key="13">
    <source>
        <dbReference type="SAM" id="Phobius"/>
    </source>
</evidence>
<dbReference type="GO" id="GO:0005509">
    <property type="term" value="F:calcium ion binding"/>
    <property type="evidence" value="ECO:0007669"/>
    <property type="project" value="InterPro"/>
</dbReference>
<name>A0A673FNP8_9TELE</name>
<dbReference type="FunFam" id="2.10.25.10:FF:000612">
    <property type="entry name" value="Crumbs 2, cell polarity complex component"/>
    <property type="match status" value="1"/>
</dbReference>
<evidence type="ECO:0000256" key="6">
    <source>
        <dbReference type="ARBA" id="ARBA00022737"/>
    </source>
</evidence>
<evidence type="ECO:0000256" key="3">
    <source>
        <dbReference type="ARBA" id="ARBA00022536"/>
    </source>
</evidence>
<evidence type="ECO:0000259" key="15">
    <source>
        <dbReference type="PROSITE" id="PS50026"/>
    </source>
</evidence>
<evidence type="ECO:0000259" key="14">
    <source>
        <dbReference type="PROSITE" id="PS50025"/>
    </source>
</evidence>
<keyword evidence="17" id="KW-1185">Reference proteome</keyword>